<reference evidence="1 2" key="1">
    <citation type="submission" date="2018-06" db="EMBL/GenBank/DDBJ databases">
        <title>Genomic Encyclopedia of Type Strains, Phase IV (KMG-IV): sequencing the most valuable type-strain genomes for metagenomic binning, comparative biology and taxonomic classification.</title>
        <authorList>
            <person name="Goeker M."/>
        </authorList>
    </citation>
    <scope>NUCLEOTIDE SEQUENCE [LARGE SCALE GENOMIC DNA]</scope>
    <source>
        <strain evidence="1 2">DSM 5</strain>
    </source>
</reference>
<evidence type="ECO:0000313" key="2">
    <source>
        <dbReference type="Proteomes" id="UP000248646"/>
    </source>
</evidence>
<accession>A0A2W7MRT9</accession>
<dbReference type="Proteomes" id="UP000248646">
    <property type="component" value="Unassembled WGS sequence"/>
</dbReference>
<dbReference type="RefSeq" id="WP_170122310.1">
    <property type="nucleotide sequence ID" value="NZ_QKZI01000001.1"/>
</dbReference>
<keyword evidence="2" id="KW-1185">Reference proteome</keyword>
<dbReference type="AlphaFoldDB" id="A0A2W7MRT9"/>
<name>A0A2W7MRT9_9BACI</name>
<gene>
    <name evidence="1" type="ORF">C7437_1011006</name>
</gene>
<sequence length="56" mass="6552">MINIIGFGLCGIVLTAWAIEKFNITEWEVWKEKEVLEVVEPSITNRVRPNEFEIFV</sequence>
<evidence type="ECO:0000313" key="1">
    <source>
        <dbReference type="EMBL" id="PZX07884.1"/>
    </source>
</evidence>
<protein>
    <submittedName>
        <fullName evidence="1">Uncharacterized protein</fullName>
    </submittedName>
</protein>
<dbReference type="EMBL" id="QKZI01000001">
    <property type="protein sequence ID" value="PZX07884.1"/>
    <property type="molecule type" value="Genomic_DNA"/>
</dbReference>
<comment type="caution">
    <text evidence="1">The sequence shown here is derived from an EMBL/GenBank/DDBJ whole genome shotgun (WGS) entry which is preliminary data.</text>
</comment>
<proteinExistence type="predicted"/>
<organism evidence="1 2">
    <name type="scientific">Psychrobacillus insolitus</name>
    <dbReference type="NCBI Taxonomy" id="1461"/>
    <lineage>
        <taxon>Bacteria</taxon>
        <taxon>Bacillati</taxon>
        <taxon>Bacillota</taxon>
        <taxon>Bacilli</taxon>
        <taxon>Bacillales</taxon>
        <taxon>Bacillaceae</taxon>
        <taxon>Psychrobacillus</taxon>
    </lineage>
</organism>